<dbReference type="EMBL" id="CP094358">
    <property type="protein sequence ID" value="UOB16613.1"/>
    <property type="molecule type" value="Genomic_DNA"/>
</dbReference>
<protein>
    <submittedName>
        <fullName evidence="1">Helix-turn-helix domain-containing protein</fullName>
    </submittedName>
</protein>
<gene>
    <name evidence="1" type="ORF">MQE35_12810</name>
</gene>
<dbReference type="SUPFAM" id="SSF47413">
    <property type="entry name" value="lambda repressor-like DNA-binding domains"/>
    <property type="match status" value="1"/>
</dbReference>
<dbReference type="CDD" id="cd00093">
    <property type="entry name" value="HTH_XRE"/>
    <property type="match status" value="1"/>
</dbReference>
<dbReference type="InterPro" id="IPR001387">
    <property type="entry name" value="Cro/C1-type_HTH"/>
</dbReference>
<reference evidence="1" key="1">
    <citation type="submission" date="2022-03" db="EMBL/GenBank/DDBJ databases">
        <title>Description of Abyssus ytuae gen. nov., sp. nov., a novel member of the family Flavobacteriaceae isolated from the sediment of Mariana Trench.</title>
        <authorList>
            <person name="Zhang J."/>
            <person name="Xu X."/>
        </authorList>
    </citation>
    <scope>NUCLEOTIDE SEQUENCE</scope>
    <source>
        <strain evidence="1">MT3330</strain>
    </source>
</reference>
<evidence type="ECO:0000313" key="2">
    <source>
        <dbReference type="Proteomes" id="UP000831290"/>
    </source>
</evidence>
<dbReference type="KEGG" id="fbm:MQE35_12810"/>
<dbReference type="Proteomes" id="UP000831290">
    <property type="component" value="Chromosome"/>
</dbReference>
<evidence type="ECO:0000313" key="1">
    <source>
        <dbReference type="EMBL" id="UOB16613.1"/>
    </source>
</evidence>
<proteinExistence type="predicted"/>
<accession>A0A9E7D126</accession>
<dbReference type="GO" id="GO:0003677">
    <property type="term" value="F:DNA binding"/>
    <property type="evidence" value="ECO:0007669"/>
    <property type="project" value="InterPro"/>
</dbReference>
<dbReference type="Gene3D" id="1.10.260.40">
    <property type="entry name" value="lambda repressor-like DNA-binding domains"/>
    <property type="match status" value="1"/>
</dbReference>
<dbReference type="RefSeq" id="WP_255841832.1">
    <property type="nucleotide sequence ID" value="NZ_CP094358.1"/>
</dbReference>
<sequence>MSILERILHIRKHSGLSTRQFEFKIGKSNGYINQLKKRGSSPAADVISKIIESYPEYNLQWLMTGEGDMYSKNVDLSSEPAAKYQDKKSIDQIVDERIDIRIKSELENYKSTLIQLIIDELDKEIIASNKKLKKP</sequence>
<keyword evidence="2" id="KW-1185">Reference proteome</keyword>
<organism evidence="1 2">
    <name type="scientific">Abyssalbus ytuae</name>
    <dbReference type="NCBI Taxonomy" id="2926907"/>
    <lineage>
        <taxon>Bacteria</taxon>
        <taxon>Pseudomonadati</taxon>
        <taxon>Bacteroidota</taxon>
        <taxon>Flavobacteriia</taxon>
        <taxon>Flavobacteriales</taxon>
        <taxon>Flavobacteriaceae</taxon>
        <taxon>Abyssalbus</taxon>
    </lineage>
</organism>
<dbReference type="InterPro" id="IPR010982">
    <property type="entry name" value="Lambda_DNA-bd_dom_sf"/>
</dbReference>
<name>A0A9E7D126_9FLAO</name>
<dbReference type="AlphaFoldDB" id="A0A9E7D126"/>